<sequence>MSKVHFLNVSVYLVSVKMVIVQSAAIISPLHTAIMESDYDPNPQYTFGYDVNDPFTGDSKSQVESRSGDVVHGSYSLNDPDGTRRIVDYTADPINGFNAVVRRTPLIHTANVVAPGISPVAPEVTQYGIKPIGPTSYSVLPLAYSLGPLDYRYVDSHYKAVKYI</sequence>
<dbReference type="PANTHER" id="PTHR12236">
    <property type="entry name" value="STRUCTURAL CONTITUENT OF CUTICLE"/>
    <property type="match status" value="1"/>
</dbReference>
<evidence type="ECO:0000313" key="3">
    <source>
        <dbReference type="EMBL" id="KAJ8982766.1"/>
    </source>
</evidence>
<dbReference type="PROSITE" id="PS51155">
    <property type="entry name" value="CHIT_BIND_RR_2"/>
    <property type="match status" value="1"/>
</dbReference>
<dbReference type="Pfam" id="PF00379">
    <property type="entry name" value="Chitin_bind_4"/>
    <property type="match status" value="1"/>
</dbReference>
<name>A0ABQ9JY32_9CUCU</name>
<organism evidence="3 4">
    <name type="scientific">Molorchus minor</name>
    <dbReference type="NCBI Taxonomy" id="1323400"/>
    <lineage>
        <taxon>Eukaryota</taxon>
        <taxon>Metazoa</taxon>
        <taxon>Ecdysozoa</taxon>
        <taxon>Arthropoda</taxon>
        <taxon>Hexapoda</taxon>
        <taxon>Insecta</taxon>
        <taxon>Pterygota</taxon>
        <taxon>Neoptera</taxon>
        <taxon>Endopterygota</taxon>
        <taxon>Coleoptera</taxon>
        <taxon>Polyphaga</taxon>
        <taxon>Cucujiformia</taxon>
        <taxon>Chrysomeloidea</taxon>
        <taxon>Cerambycidae</taxon>
        <taxon>Lamiinae</taxon>
        <taxon>Monochamini</taxon>
        <taxon>Molorchus</taxon>
    </lineage>
</organism>
<dbReference type="EMBL" id="JAPWTJ010000108">
    <property type="protein sequence ID" value="KAJ8982766.1"/>
    <property type="molecule type" value="Genomic_DNA"/>
</dbReference>
<dbReference type="PANTHER" id="PTHR12236:SF75">
    <property type="entry name" value="CUTICULAR PROTEIN 62BB, ISOFORM A"/>
    <property type="match status" value="1"/>
</dbReference>
<dbReference type="Proteomes" id="UP001162164">
    <property type="component" value="Unassembled WGS sequence"/>
</dbReference>
<evidence type="ECO:0000256" key="1">
    <source>
        <dbReference type="ARBA" id="ARBA00022460"/>
    </source>
</evidence>
<dbReference type="PRINTS" id="PR00947">
    <property type="entry name" value="CUTICLE"/>
</dbReference>
<dbReference type="InterPro" id="IPR031311">
    <property type="entry name" value="CHIT_BIND_RR_consensus"/>
</dbReference>
<dbReference type="InterPro" id="IPR000618">
    <property type="entry name" value="Insect_cuticle"/>
</dbReference>
<dbReference type="PROSITE" id="PS00233">
    <property type="entry name" value="CHIT_BIND_RR_1"/>
    <property type="match status" value="1"/>
</dbReference>
<gene>
    <name evidence="3" type="ORF">NQ317_018178</name>
</gene>
<evidence type="ECO:0000256" key="2">
    <source>
        <dbReference type="PROSITE-ProRule" id="PRU00497"/>
    </source>
</evidence>
<reference evidence="3" key="1">
    <citation type="journal article" date="2023" name="Insect Mol. Biol.">
        <title>Genome sequencing provides insights into the evolution of gene families encoding plant cell wall-degrading enzymes in longhorned beetles.</title>
        <authorList>
            <person name="Shin N.R."/>
            <person name="Okamura Y."/>
            <person name="Kirsch R."/>
            <person name="Pauchet Y."/>
        </authorList>
    </citation>
    <scope>NUCLEOTIDE SEQUENCE</scope>
    <source>
        <strain evidence="3">MMC_N1</strain>
    </source>
</reference>
<accession>A0ABQ9JY32</accession>
<keyword evidence="1 2" id="KW-0193">Cuticle</keyword>
<evidence type="ECO:0000313" key="4">
    <source>
        <dbReference type="Proteomes" id="UP001162164"/>
    </source>
</evidence>
<protein>
    <submittedName>
        <fullName evidence="3">Uncharacterized protein</fullName>
    </submittedName>
</protein>
<comment type="caution">
    <text evidence="3">The sequence shown here is derived from an EMBL/GenBank/DDBJ whole genome shotgun (WGS) entry which is preliminary data.</text>
</comment>
<keyword evidence="4" id="KW-1185">Reference proteome</keyword>
<proteinExistence type="predicted"/>
<dbReference type="InterPro" id="IPR051217">
    <property type="entry name" value="Insect_Cuticle_Struc_Prot"/>
</dbReference>